<dbReference type="PANTHER" id="PTHR43750:SF4">
    <property type="entry name" value="UDP-GLUCOSE 6-DEHYDROGENASE YWQF"/>
    <property type="match status" value="1"/>
</dbReference>
<dbReference type="Gene3D" id="3.40.50.720">
    <property type="entry name" value="NAD(P)-binding Rossmann-like Domain"/>
    <property type="match status" value="2"/>
</dbReference>
<dbReference type="InterPro" id="IPR017476">
    <property type="entry name" value="UDP-Glc/GDP-Man"/>
</dbReference>
<dbReference type="Pfam" id="PF03720">
    <property type="entry name" value="UDPG_MGDP_dh_C"/>
    <property type="match status" value="1"/>
</dbReference>
<protein>
    <recommendedName>
        <fullName evidence="3 7">UDP-glucose 6-dehydrogenase</fullName>
        <ecNumber evidence="3 7">1.1.1.22</ecNumber>
    </recommendedName>
</protein>
<dbReference type="Pfam" id="PF03721">
    <property type="entry name" value="UDPG_MGDP_dh_N"/>
    <property type="match status" value="1"/>
</dbReference>
<dbReference type="PIRSF" id="PIRSF500134">
    <property type="entry name" value="UDPglc_DH_bac"/>
    <property type="match status" value="1"/>
</dbReference>
<name>A0ABQ1NV29_9BACI</name>
<dbReference type="SUPFAM" id="SSF52413">
    <property type="entry name" value="UDP-glucose/GDP-mannose dehydrogenase C-terminal domain"/>
    <property type="match status" value="1"/>
</dbReference>
<accession>A0ABQ1NV29</accession>
<dbReference type="SUPFAM" id="SSF48179">
    <property type="entry name" value="6-phosphogluconate dehydrogenase C-terminal domain-like"/>
    <property type="match status" value="1"/>
</dbReference>
<comment type="caution">
    <text evidence="9">The sequence shown here is derived from an EMBL/GenBank/DDBJ whole genome shotgun (WGS) entry which is preliminary data.</text>
</comment>
<dbReference type="RefSeq" id="WP_062442285.1">
    <property type="nucleotide sequence ID" value="NZ_BMCJ01000002.1"/>
</dbReference>
<dbReference type="InterPro" id="IPR001732">
    <property type="entry name" value="UDP-Glc/GDP-Man_DH_N"/>
</dbReference>
<dbReference type="InterPro" id="IPR014026">
    <property type="entry name" value="UDP-Glc/GDP-Man_DH_dimer"/>
</dbReference>
<gene>
    <name evidence="9" type="primary">ywqF</name>
    <name evidence="9" type="ORF">GCM10007216_15290</name>
</gene>
<dbReference type="SUPFAM" id="SSF51735">
    <property type="entry name" value="NAD(P)-binding Rossmann-fold domains"/>
    <property type="match status" value="1"/>
</dbReference>
<evidence type="ECO:0000313" key="9">
    <source>
        <dbReference type="EMBL" id="GGC85511.1"/>
    </source>
</evidence>
<comment type="pathway">
    <text evidence="1">Nucleotide-sugar biosynthesis; UDP-alpha-D-glucuronate biosynthesis; UDP-alpha-D-glucuronate from UDP-alpha-D-glucose: step 1/1.</text>
</comment>
<evidence type="ECO:0000256" key="4">
    <source>
        <dbReference type="ARBA" id="ARBA00023002"/>
    </source>
</evidence>
<dbReference type="EC" id="1.1.1.22" evidence="3 7"/>
<comment type="catalytic activity">
    <reaction evidence="6 7">
        <text>UDP-alpha-D-glucose + 2 NAD(+) + H2O = UDP-alpha-D-glucuronate + 2 NADH + 3 H(+)</text>
        <dbReference type="Rhea" id="RHEA:23596"/>
        <dbReference type="ChEBI" id="CHEBI:15377"/>
        <dbReference type="ChEBI" id="CHEBI:15378"/>
        <dbReference type="ChEBI" id="CHEBI:57540"/>
        <dbReference type="ChEBI" id="CHEBI:57945"/>
        <dbReference type="ChEBI" id="CHEBI:58052"/>
        <dbReference type="ChEBI" id="CHEBI:58885"/>
        <dbReference type="EC" id="1.1.1.22"/>
    </reaction>
</comment>
<dbReference type="Gene3D" id="1.20.5.100">
    <property type="entry name" value="Cytochrome c1, transmembrane anchor, C-terminal"/>
    <property type="match status" value="1"/>
</dbReference>
<dbReference type="PANTHER" id="PTHR43750">
    <property type="entry name" value="UDP-GLUCOSE 6-DEHYDROGENASE TUAD"/>
    <property type="match status" value="1"/>
</dbReference>
<evidence type="ECO:0000256" key="3">
    <source>
        <dbReference type="ARBA" id="ARBA00012954"/>
    </source>
</evidence>
<feature type="domain" description="UDP-glucose/GDP-mannose dehydrogenase C-terminal" evidence="8">
    <location>
        <begin position="313"/>
        <end position="415"/>
    </location>
</feature>
<evidence type="ECO:0000256" key="5">
    <source>
        <dbReference type="ARBA" id="ARBA00023027"/>
    </source>
</evidence>
<sequence length="435" mass="47736">MKIAVIGTGYVGLVTGVCLAELGHHVTCIDVDQEKVEKLNSGKSPIYEEGLEELLQKNLHNEQVEFTTEYQQGLKDKQLVYLAVGTPQGEDGSADLTYIEAASRDIAEHLENDTVIVTKSTVPVGTNEYIKEIIEANLVHEVHIKIASNPEFLRQGSAVYDTFHGDRIVIGSDDEEALELLEAVNAGFNLPIVKTDLRSAEMIKYASNAFLATKISFINEMANLSEKIGANIDHVARGMGMDKRIGESFLNAGIGFGGSCFPKDTRAIISIGKEIAYDMPILENVVDVNERQRSIIVDKLLKRVYDLKGKKVAVLGLSFKPNTDDMREAPSIAVTEKLLEEGATVVAYDPVAVANAKKVLPGQVNYAESAEEAVQGADVAIILTEWKQIKEFPLTGYKERMNKALLFDGRNCFNLDQVKDSGVEYHSIGRPVIYG</sequence>
<dbReference type="NCBIfam" id="TIGR03026">
    <property type="entry name" value="NDP-sugDHase"/>
    <property type="match status" value="1"/>
</dbReference>
<dbReference type="SMART" id="SM00984">
    <property type="entry name" value="UDPG_MGDP_dh_C"/>
    <property type="match status" value="1"/>
</dbReference>
<keyword evidence="4 7" id="KW-0560">Oxidoreductase</keyword>
<dbReference type="InterPro" id="IPR008927">
    <property type="entry name" value="6-PGluconate_DH-like_C_sf"/>
</dbReference>
<evidence type="ECO:0000256" key="2">
    <source>
        <dbReference type="ARBA" id="ARBA00006601"/>
    </source>
</evidence>
<organism evidence="9 10">
    <name type="scientific">Thalassobacillus devorans</name>
    <dbReference type="NCBI Taxonomy" id="279813"/>
    <lineage>
        <taxon>Bacteria</taxon>
        <taxon>Bacillati</taxon>
        <taxon>Bacillota</taxon>
        <taxon>Bacilli</taxon>
        <taxon>Bacillales</taxon>
        <taxon>Bacillaceae</taxon>
        <taxon>Thalassobacillus</taxon>
    </lineage>
</organism>
<evidence type="ECO:0000256" key="6">
    <source>
        <dbReference type="ARBA" id="ARBA00047473"/>
    </source>
</evidence>
<reference evidence="10" key="1">
    <citation type="journal article" date="2019" name="Int. J. Syst. Evol. Microbiol.">
        <title>The Global Catalogue of Microorganisms (GCM) 10K type strain sequencing project: providing services to taxonomists for standard genome sequencing and annotation.</title>
        <authorList>
            <consortium name="The Broad Institute Genomics Platform"/>
            <consortium name="The Broad Institute Genome Sequencing Center for Infectious Disease"/>
            <person name="Wu L."/>
            <person name="Ma J."/>
        </authorList>
    </citation>
    <scope>NUCLEOTIDE SEQUENCE [LARGE SCALE GENOMIC DNA]</scope>
    <source>
        <strain evidence="10">CCM 7282</strain>
    </source>
</reference>
<keyword evidence="5 7" id="KW-0520">NAD</keyword>
<evidence type="ECO:0000313" key="10">
    <source>
        <dbReference type="Proteomes" id="UP000619534"/>
    </source>
</evidence>
<dbReference type="InterPro" id="IPR036291">
    <property type="entry name" value="NAD(P)-bd_dom_sf"/>
</dbReference>
<dbReference type="EMBL" id="BMCJ01000002">
    <property type="protein sequence ID" value="GGC85511.1"/>
    <property type="molecule type" value="Genomic_DNA"/>
</dbReference>
<dbReference type="InterPro" id="IPR014027">
    <property type="entry name" value="UDP-Glc/GDP-Man_DH_C"/>
</dbReference>
<dbReference type="Proteomes" id="UP000619534">
    <property type="component" value="Unassembled WGS sequence"/>
</dbReference>
<proteinExistence type="inferred from homology"/>
<keyword evidence="10" id="KW-1185">Reference proteome</keyword>
<dbReference type="InterPro" id="IPR036220">
    <property type="entry name" value="UDP-Glc/GDP-Man_DH_C_sf"/>
</dbReference>
<evidence type="ECO:0000256" key="1">
    <source>
        <dbReference type="ARBA" id="ARBA00004701"/>
    </source>
</evidence>
<evidence type="ECO:0000259" key="8">
    <source>
        <dbReference type="SMART" id="SM00984"/>
    </source>
</evidence>
<dbReference type="Pfam" id="PF00984">
    <property type="entry name" value="UDPG_MGDP_dh"/>
    <property type="match status" value="1"/>
</dbReference>
<evidence type="ECO:0000256" key="7">
    <source>
        <dbReference type="PIRNR" id="PIRNR000124"/>
    </source>
</evidence>
<comment type="similarity">
    <text evidence="2 7">Belongs to the UDP-glucose/GDP-mannose dehydrogenase family.</text>
</comment>
<dbReference type="PIRSF" id="PIRSF000124">
    <property type="entry name" value="UDPglc_GDPman_dh"/>
    <property type="match status" value="1"/>
</dbReference>
<dbReference type="InterPro" id="IPR028357">
    <property type="entry name" value="UDPglc_DH_bac"/>
</dbReference>